<gene>
    <name evidence="1" type="ORF">PG999_000245</name>
</gene>
<dbReference type="EMBL" id="JAQQWP010000001">
    <property type="protein sequence ID" value="KAK8132072.1"/>
    <property type="molecule type" value="Genomic_DNA"/>
</dbReference>
<proteinExistence type="predicted"/>
<name>A0AAW0RAX5_9PEZI</name>
<protein>
    <submittedName>
        <fullName evidence="1">Uncharacterized protein</fullName>
    </submittedName>
</protein>
<reference evidence="1 2" key="1">
    <citation type="submission" date="2023-01" db="EMBL/GenBank/DDBJ databases">
        <title>Analysis of 21 Apiospora genomes using comparative genomics revels a genus with tremendous synthesis potential of carbohydrate active enzymes and secondary metabolites.</title>
        <authorList>
            <person name="Sorensen T."/>
        </authorList>
    </citation>
    <scope>NUCLEOTIDE SEQUENCE [LARGE SCALE GENOMIC DNA]</scope>
    <source>
        <strain evidence="1 2">CBS 117206</strain>
    </source>
</reference>
<keyword evidence="2" id="KW-1185">Reference proteome</keyword>
<dbReference type="AlphaFoldDB" id="A0AAW0RAX5"/>
<dbReference type="Proteomes" id="UP001392437">
    <property type="component" value="Unassembled WGS sequence"/>
</dbReference>
<sequence length="67" mass="7403">MIFMDEGYLLGDFPCLFLMADECYARGWRVLLGRLGDIVGDVAVKPRWAAQTAAMLKSQHAGLSIRG</sequence>
<organism evidence="1 2">
    <name type="scientific">Apiospora kogelbergensis</name>
    <dbReference type="NCBI Taxonomy" id="1337665"/>
    <lineage>
        <taxon>Eukaryota</taxon>
        <taxon>Fungi</taxon>
        <taxon>Dikarya</taxon>
        <taxon>Ascomycota</taxon>
        <taxon>Pezizomycotina</taxon>
        <taxon>Sordariomycetes</taxon>
        <taxon>Xylariomycetidae</taxon>
        <taxon>Amphisphaeriales</taxon>
        <taxon>Apiosporaceae</taxon>
        <taxon>Apiospora</taxon>
    </lineage>
</organism>
<accession>A0AAW0RAX5</accession>
<evidence type="ECO:0000313" key="2">
    <source>
        <dbReference type="Proteomes" id="UP001392437"/>
    </source>
</evidence>
<evidence type="ECO:0000313" key="1">
    <source>
        <dbReference type="EMBL" id="KAK8132072.1"/>
    </source>
</evidence>
<comment type="caution">
    <text evidence="1">The sequence shown here is derived from an EMBL/GenBank/DDBJ whole genome shotgun (WGS) entry which is preliminary data.</text>
</comment>